<proteinExistence type="predicted"/>
<keyword evidence="6" id="KW-1185">Reference proteome</keyword>
<dbReference type="InterPro" id="IPR018632">
    <property type="entry name" value="AAA-associated_dom_C"/>
</dbReference>
<dbReference type="SMART" id="SM00382">
    <property type="entry name" value="AAA"/>
    <property type="match status" value="1"/>
</dbReference>
<organism evidence="5 6">
    <name type="scientific">Geothrix oryzae</name>
    <dbReference type="NCBI Taxonomy" id="2927975"/>
    <lineage>
        <taxon>Bacteria</taxon>
        <taxon>Pseudomonadati</taxon>
        <taxon>Acidobacteriota</taxon>
        <taxon>Holophagae</taxon>
        <taxon>Holophagales</taxon>
        <taxon>Holophagaceae</taxon>
        <taxon>Geothrix</taxon>
    </lineage>
</organism>
<evidence type="ECO:0000256" key="2">
    <source>
        <dbReference type="ARBA" id="ARBA00022741"/>
    </source>
</evidence>
<dbReference type="SUPFAM" id="SSF52540">
    <property type="entry name" value="P-loop containing nucleoside triphosphate hydrolases"/>
    <property type="match status" value="1"/>
</dbReference>
<sequence>MQQPYTSPICELRGVQMRFPGPRGGVQRVLEDIRLDVRPDEILCLIGPNGSGKSTLLRLLAGLMPPTQGEVRHHGEKLDGLNPGVAMVFQSFALYPWMTVEENVRVVLRARDMPEGEVRERAHQAIRKVGLEGFEEAFPRELSRGTKQRVGVARALAVDPEILVMDEPFSQVDALTAEALRAEIMDIWADKERNPSAIVMVSQSIREALLMADRVAILSGSPGTLRTVVEVPMPRPRDSRSPEFMKLVDHLHDIFTSAELPDVQVTAPVPSAAAQDDQVEPLPMAQSGDILGLLEFLETQGGTSDLFQVASHTHVPFEKVLTTVKAAEMLDLVDTPKRAVLLTPLGKRFVNANMDDRKDLWRAQLLELQLFRVVQEMIHLEDGELSEETLLQELATRLPMEDPEKTFETLVAWGRFGELFAYREERGVLTPE</sequence>
<keyword evidence="3 5" id="KW-0067">ATP-binding</keyword>
<protein>
    <submittedName>
        <fullName evidence="5">ABC transporter ATP-binding protein</fullName>
    </submittedName>
</protein>
<accession>A0ABM8DSK6</accession>
<gene>
    <name evidence="5" type="ORF">GETHOR_19980</name>
</gene>
<dbReference type="Pfam" id="PF00005">
    <property type="entry name" value="ABC_tran"/>
    <property type="match status" value="1"/>
</dbReference>
<dbReference type="InterPro" id="IPR003439">
    <property type="entry name" value="ABC_transporter-like_ATP-bd"/>
</dbReference>
<dbReference type="GO" id="GO:0005524">
    <property type="term" value="F:ATP binding"/>
    <property type="evidence" value="ECO:0007669"/>
    <property type="project" value="UniProtKB-KW"/>
</dbReference>
<feature type="domain" description="ABC transporter" evidence="4">
    <location>
        <begin position="12"/>
        <end position="245"/>
    </location>
</feature>
<evidence type="ECO:0000256" key="3">
    <source>
        <dbReference type="ARBA" id="ARBA00022840"/>
    </source>
</evidence>
<dbReference type="PANTHER" id="PTHR42788:SF13">
    <property type="entry name" value="ALIPHATIC SULFONATES IMPORT ATP-BINDING PROTEIN SSUB"/>
    <property type="match status" value="1"/>
</dbReference>
<evidence type="ECO:0000313" key="5">
    <source>
        <dbReference type="EMBL" id="BDU69897.1"/>
    </source>
</evidence>
<dbReference type="Pfam" id="PF09821">
    <property type="entry name" value="AAA_assoc_C"/>
    <property type="match status" value="1"/>
</dbReference>
<dbReference type="EMBL" id="AP027079">
    <property type="protein sequence ID" value="BDU69897.1"/>
    <property type="molecule type" value="Genomic_DNA"/>
</dbReference>
<dbReference type="PANTHER" id="PTHR42788">
    <property type="entry name" value="TAURINE IMPORT ATP-BINDING PROTEIN-RELATED"/>
    <property type="match status" value="1"/>
</dbReference>
<dbReference type="InterPro" id="IPR027417">
    <property type="entry name" value="P-loop_NTPase"/>
</dbReference>
<keyword evidence="1" id="KW-0813">Transport</keyword>
<evidence type="ECO:0000259" key="4">
    <source>
        <dbReference type="PROSITE" id="PS50893"/>
    </source>
</evidence>
<dbReference type="CDD" id="cd03293">
    <property type="entry name" value="ABC_NrtD_SsuB_transporters"/>
    <property type="match status" value="1"/>
</dbReference>
<name>A0ABM8DSK6_9BACT</name>
<dbReference type="InterPro" id="IPR003593">
    <property type="entry name" value="AAA+_ATPase"/>
</dbReference>
<dbReference type="RefSeq" id="WP_286353618.1">
    <property type="nucleotide sequence ID" value="NZ_AP027079.1"/>
</dbReference>
<dbReference type="InterPro" id="IPR050166">
    <property type="entry name" value="ABC_transporter_ATP-bind"/>
</dbReference>
<evidence type="ECO:0000313" key="6">
    <source>
        <dbReference type="Proteomes" id="UP001242010"/>
    </source>
</evidence>
<keyword evidence="2" id="KW-0547">Nucleotide-binding</keyword>
<dbReference type="Proteomes" id="UP001242010">
    <property type="component" value="Chromosome"/>
</dbReference>
<evidence type="ECO:0000256" key="1">
    <source>
        <dbReference type="ARBA" id="ARBA00022448"/>
    </source>
</evidence>
<dbReference type="Gene3D" id="3.40.50.300">
    <property type="entry name" value="P-loop containing nucleotide triphosphate hydrolases"/>
    <property type="match status" value="1"/>
</dbReference>
<dbReference type="PROSITE" id="PS50893">
    <property type="entry name" value="ABC_TRANSPORTER_2"/>
    <property type="match status" value="1"/>
</dbReference>
<reference evidence="6" key="1">
    <citation type="journal article" date="2023" name="Int. J. Syst. Evol. Microbiol.">
        <title>Mesoterricola silvestris gen. nov., sp. nov., Mesoterricola sediminis sp. nov., Geothrix oryzae sp. nov., Geothrix edaphica sp. nov., Geothrix rubra sp. nov., and Geothrix limicola sp. nov., six novel members of Acidobacteriota isolated from soils.</title>
        <authorList>
            <person name="Itoh H."/>
            <person name="Sugisawa Y."/>
            <person name="Mise K."/>
            <person name="Xu Z."/>
            <person name="Kuniyasu M."/>
            <person name="Ushijima N."/>
            <person name="Kawano K."/>
            <person name="Kobayashi E."/>
            <person name="Shiratori Y."/>
            <person name="Masuda Y."/>
            <person name="Senoo K."/>
        </authorList>
    </citation>
    <scope>NUCLEOTIDE SEQUENCE [LARGE SCALE GENOMIC DNA]</scope>
    <source>
        <strain evidence="6">Red222</strain>
    </source>
</reference>